<protein>
    <submittedName>
        <fullName evidence="2">Methyltransferase family protein</fullName>
    </submittedName>
</protein>
<gene>
    <name evidence="2" type="ORF">LX92_02811</name>
</gene>
<dbReference type="AlphaFoldDB" id="A0A316E2B9"/>
<evidence type="ECO:0000259" key="1">
    <source>
        <dbReference type="Pfam" id="PF13649"/>
    </source>
</evidence>
<dbReference type="GO" id="GO:0008168">
    <property type="term" value="F:methyltransferase activity"/>
    <property type="evidence" value="ECO:0007669"/>
    <property type="project" value="UniProtKB-KW"/>
</dbReference>
<dbReference type="Proteomes" id="UP000245667">
    <property type="component" value="Unassembled WGS sequence"/>
</dbReference>
<dbReference type="SUPFAM" id="SSF53335">
    <property type="entry name" value="S-adenosyl-L-methionine-dependent methyltransferases"/>
    <property type="match status" value="1"/>
</dbReference>
<name>A0A316E2B9_9FLAO</name>
<organism evidence="2 3">
    <name type="scientific">Maribacter polysiphoniae</name>
    <dbReference type="NCBI Taxonomy" id="429344"/>
    <lineage>
        <taxon>Bacteria</taxon>
        <taxon>Pseudomonadati</taxon>
        <taxon>Bacteroidota</taxon>
        <taxon>Flavobacteriia</taxon>
        <taxon>Flavobacteriales</taxon>
        <taxon>Flavobacteriaceae</taxon>
        <taxon>Maribacter</taxon>
    </lineage>
</organism>
<sequence length="225" mass="25228">MEKKVGKTRRVKKPWPTKEAMDQVYAMKLWGGGNADFYSGVGSHHPEIVNPYIAVVKSFLTSFKSPIVVCDLGCGDFNVGKELVKYTKKYIAMDIVSDLIAHNQEKFKQENLEFHCLDIAADDLPHGDCAVLRQVLQHLSNAEITRIVHKLVDYKYVVITEHIPEGDFIPNKDIISGQGIRLKKQSGVDVLAPPFNCKIKDEKQLLSVVLNDGKGVIVTTLYTIF</sequence>
<evidence type="ECO:0000313" key="3">
    <source>
        <dbReference type="Proteomes" id="UP000245667"/>
    </source>
</evidence>
<accession>A0A316E2B9</accession>
<keyword evidence="2" id="KW-0808">Transferase</keyword>
<comment type="caution">
    <text evidence="2">The sequence shown here is derived from an EMBL/GenBank/DDBJ whole genome shotgun (WGS) entry which is preliminary data.</text>
</comment>
<proteinExistence type="predicted"/>
<evidence type="ECO:0000313" key="2">
    <source>
        <dbReference type="EMBL" id="PWK22873.1"/>
    </source>
</evidence>
<dbReference type="EMBL" id="QGGQ01000006">
    <property type="protein sequence ID" value="PWK22873.1"/>
    <property type="molecule type" value="Genomic_DNA"/>
</dbReference>
<feature type="domain" description="Methyltransferase" evidence="1">
    <location>
        <begin position="69"/>
        <end position="151"/>
    </location>
</feature>
<dbReference type="InterPro" id="IPR029063">
    <property type="entry name" value="SAM-dependent_MTases_sf"/>
</dbReference>
<dbReference type="Gene3D" id="3.40.50.150">
    <property type="entry name" value="Vaccinia Virus protein VP39"/>
    <property type="match status" value="1"/>
</dbReference>
<dbReference type="InterPro" id="IPR041698">
    <property type="entry name" value="Methyltransf_25"/>
</dbReference>
<dbReference type="GO" id="GO:0032259">
    <property type="term" value="P:methylation"/>
    <property type="evidence" value="ECO:0007669"/>
    <property type="project" value="UniProtKB-KW"/>
</dbReference>
<keyword evidence="2" id="KW-0489">Methyltransferase</keyword>
<dbReference type="Pfam" id="PF13649">
    <property type="entry name" value="Methyltransf_25"/>
    <property type="match status" value="1"/>
</dbReference>
<reference evidence="2 3" key="1">
    <citation type="submission" date="2018-05" db="EMBL/GenBank/DDBJ databases">
        <title>Genomic Encyclopedia of Archaeal and Bacterial Type Strains, Phase II (KMG-II): from individual species to whole genera.</title>
        <authorList>
            <person name="Goeker M."/>
        </authorList>
    </citation>
    <scope>NUCLEOTIDE SEQUENCE [LARGE SCALE GENOMIC DNA]</scope>
    <source>
        <strain evidence="2 3">DSM 23514</strain>
    </source>
</reference>